<protein>
    <submittedName>
        <fullName evidence="2">Uncharacterized protein</fullName>
    </submittedName>
</protein>
<gene>
    <name evidence="2" type="ORF">Airi02_089500</name>
</gene>
<evidence type="ECO:0000256" key="1">
    <source>
        <dbReference type="SAM" id="MobiDB-lite"/>
    </source>
</evidence>
<dbReference type="AlphaFoldDB" id="A0A9W6SCC6"/>
<name>A0A9W6SCC6_9ACTN</name>
<keyword evidence="3" id="KW-1185">Reference proteome</keyword>
<feature type="region of interest" description="Disordered" evidence="1">
    <location>
        <begin position="1"/>
        <end position="54"/>
    </location>
</feature>
<feature type="compositionally biased region" description="Polar residues" evidence="1">
    <location>
        <begin position="1"/>
        <end position="10"/>
    </location>
</feature>
<accession>A0A9W6SCC6</accession>
<sequence>MKEQNGSVSVDDTGGHPATAGQVEHTCGRKGGLDHTGTDPAERTHEPQPPAEIGLRTHVKSFAREANPAYETVVTLIWGLSTGSARNGV</sequence>
<proteinExistence type="predicted"/>
<reference evidence="2" key="1">
    <citation type="submission" date="2023-03" db="EMBL/GenBank/DDBJ databases">
        <title>Actinoallomurus iriomotensis NBRC 103684.</title>
        <authorList>
            <person name="Ichikawa N."/>
            <person name="Sato H."/>
            <person name="Tonouchi N."/>
        </authorList>
    </citation>
    <scope>NUCLEOTIDE SEQUENCE</scope>
    <source>
        <strain evidence="2">NBRC 103684</strain>
    </source>
</reference>
<feature type="compositionally biased region" description="Basic and acidic residues" evidence="1">
    <location>
        <begin position="31"/>
        <end position="46"/>
    </location>
</feature>
<dbReference type="EMBL" id="BSTK01000018">
    <property type="protein sequence ID" value="GLY91021.1"/>
    <property type="molecule type" value="Genomic_DNA"/>
</dbReference>
<dbReference type="Proteomes" id="UP001165074">
    <property type="component" value="Unassembled WGS sequence"/>
</dbReference>
<evidence type="ECO:0000313" key="3">
    <source>
        <dbReference type="Proteomes" id="UP001165074"/>
    </source>
</evidence>
<organism evidence="2 3">
    <name type="scientific">Actinoallomurus iriomotensis</name>
    <dbReference type="NCBI Taxonomy" id="478107"/>
    <lineage>
        <taxon>Bacteria</taxon>
        <taxon>Bacillati</taxon>
        <taxon>Actinomycetota</taxon>
        <taxon>Actinomycetes</taxon>
        <taxon>Streptosporangiales</taxon>
        <taxon>Thermomonosporaceae</taxon>
        <taxon>Actinoallomurus</taxon>
    </lineage>
</organism>
<evidence type="ECO:0000313" key="2">
    <source>
        <dbReference type="EMBL" id="GLY91021.1"/>
    </source>
</evidence>
<comment type="caution">
    <text evidence="2">The sequence shown here is derived from an EMBL/GenBank/DDBJ whole genome shotgun (WGS) entry which is preliminary data.</text>
</comment>